<keyword evidence="8" id="KW-1185">Reference proteome</keyword>
<dbReference type="RefSeq" id="WP_197713733.1">
    <property type="nucleotide sequence ID" value="NZ_AP018558.1"/>
</dbReference>
<evidence type="ECO:0000313" key="7">
    <source>
        <dbReference type="EMBL" id="BBD76550.1"/>
    </source>
</evidence>
<protein>
    <submittedName>
        <fullName evidence="7">Regulatory protein NosR</fullName>
    </submittedName>
</protein>
<feature type="transmembrane region" description="Helical" evidence="4">
    <location>
        <begin position="436"/>
        <end position="452"/>
    </location>
</feature>
<gene>
    <name evidence="7" type="primary">nosR</name>
    <name evidence="7" type="ORF">HPTL_0282</name>
</gene>
<keyword evidence="4" id="KW-0812">Transmembrane</keyword>
<feature type="chain" id="PRO_5016391897" evidence="5">
    <location>
        <begin position="26"/>
        <end position="747"/>
    </location>
</feature>
<keyword evidence="2" id="KW-1003">Cell membrane</keyword>
<evidence type="ECO:0000256" key="1">
    <source>
        <dbReference type="ARBA" id="ARBA00004236"/>
    </source>
</evidence>
<feature type="signal peptide" evidence="5">
    <location>
        <begin position="1"/>
        <end position="25"/>
    </location>
</feature>
<proteinExistence type="predicted"/>
<dbReference type="GO" id="GO:0010181">
    <property type="term" value="F:FMN binding"/>
    <property type="evidence" value="ECO:0007669"/>
    <property type="project" value="InterPro"/>
</dbReference>
<dbReference type="GO" id="GO:0003677">
    <property type="term" value="F:DNA binding"/>
    <property type="evidence" value="ECO:0007669"/>
    <property type="project" value="InterPro"/>
</dbReference>
<keyword evidence="5" id="KW-0732">Signal</keyword>
<dbReference type="PIRSF" id="PIRSF036354">
    <property type="entry name" value="NosR"/>
    <property type="match status" value="1"/>
</dbReference>
<keyword evidence="4" id="KW-1133">Transmembrane helix</keyword>
<dbReference type="GO" id="GO:0045893">
    <property type="term" value="P:positive regulation of DNA-templated transcription"/>
    <property type="evidence" value="ECO:0007669"/>
    <property type="project" value="InterPro"/>
</dbReference>
<accession>A0A2Z6DVT3</accession>
<keyword evidence="3 4" id="KW-0472">Membrane</keyword>
<feature type="transmembrane region" description="Helical" evidence="4">
    <location>
        <begin position="578"/>
        <end position="597"/>
    </location>
</feature>
<dbReference type="EMBL" id="AP018558">
    <property type="protein sequence ID" value="BBD76550.1"/>
    <property type="molecule type" value="Genomic_DNA"/>
</dbReference>
<organism evidence="7 8">
    <name type="scientific">Hydrogenophilus thermoluteolus</name>
    <name type="common">Pseudomonas hydrogenothermophila</name>
    <dbReference type="NCBI Taxonomy" id="297"/>
    <lineage>
        <taxon>Bacteria</taxon>
        <taxon>Pseudomonadati</taxon>
        <taxon>Pseudomonadota</taxon>
        <taxon>Hydrogenophilia</taxon>
        <taxon>Hydrogenophilales</taxon>
        <taxon>Hydrogenophilaceae</taxon>
        <taxon>Hydrogenophilus</taxon>
    </lineage>
</organism>
<feature type="transmembrane region" description="Helical" evidence="4">
    <location>
        <begin position="617"/>
        <end position="635"/>
    </location>
</feature>
<dbReference type="SUPFAM" id="SSF54862">
    <property type="entry name" value="4Fe-4S ferredoxins"/>
    <property type="match status" value="1"/>
</dbReference>
<dbReference type="KEGG" id="htl:HPTL_0282"/>
<dbReference type="PANTHER" id="PTHR30224">
    <property type="entry name" value="ELECTRON TRANSPORT PROTEIN"/>
    <property type="match status" value="1"/>
</dbReference>
<evidence type="ECO:0000256" key="2">
    <source>
        <dbReference type="ARBA" id="ARBA00022475"/>
    </source>
</evidence>
<dbReference type="Pfam" id="PF12801">
    <property type="entry name" value="Fer4_5"/>
    <property type="match status" value="2"/>
</dbReference>
<sequence length="747" mass="83261">MVGCHRFLHWLGALLTWLVAATVVAAPNAKLYQAQLPLALFSAPDLCAYAPCNAVFPEANRFSQRKGNPPYVEAWRDEGGKKQLLGYLALSTDVTKIPAYSGKTLISLIGITRDGRFARVALLNHSEPILLLGIPEEKLIAFNEQYTGKPITTRIEIGKVEDESGNAIGIDGLSGATVTVVVQNQIVRAVARAVGRQVGLITQVERPEARFVTTGRRYSWQELEQLGLVQTLRVYPSDLGWDTPSAPSDANAAAGAAGDAKTGEAPALEVRFGLLDHPDVGKSLLGEAGWESLKARLKPGENAIFVIRTAGSESFKGSGFVRGGVFDRIQLRQLGDVFTFRDLDYVPLYDLVAEGTPAFDESGIFIVRDPAFSAAYPWEFVFLGNRIVDKLTGHREYVSFGQSYWLPESMLEGGRPELPKPEASWMRFWKTRTAEIGLFVATLLAMAGVYAARDRLTARATRKRKWPVDGFKYAFWLISVFFFGWHLLAQPSITQVLTWFHSLLTEWRWELFLTDPFIFLFWIFIVVTIFVWGRGLFCGWACPFGSLSELLFKVAQWVGLKRFQFQLPMRWHLRLKNLKYGIFLFLLAVSAFSMPLAEKLAEVEPFKTTFLVGILERGGLFAAYASVLLGLSLFMERPFCKYLCPLGAALALPTTFRWFGLRRKAECTQCTACARGCGSLAIDAVGRIDHRECMLCLDCMVLYHDPHACPPLAAERKRREKLGLPLTPVGKDGYFIPIQPVAVKQEG</sequence>
<evidence type="ECO:0000259" key="6">
    <source>
        <dbReference type="SMART" id="SM00900"/>
    </source>
</evidence>
<evidence type="ECO:0000313" key="8">
    <source>
        <dbReference type="Proteomes" id="UP000262004"/>
    </source>
</evidence>
<evidence type="ECO:0000256" key="4">
    <source>
        <dbReference type="SAM" id="Phobius"/>
    </source>
</evidence>
<dbReference type="InterPro" id="IPR011399">
    <property type="entry name" value="NosR"/>
</dbReference>
<evidence type="ECO:0000256" key="5">
    <source>
        <dbReference type="SAM" id="SignalP"/>
    </source>
</evidence>
<dbReference type="SMART" id="SM00900">
    <property type="entry name" value="FMN_bind"/>
    <property type="match status" value="1"/>
</dbReference>
<dbReference type="AlphaFoldDB" id="A0A2Z6DVT3"/>
<dbReference type="Proteomes" id="UP000262004">
    <property type="component" value="Chromosome"/>
</dbReference>
<feature type="transmembrane region" description="Helical" evidence="4">
    <location>
        <begin position="517"/>
        <end position="537"/>
    </location>
</feature>
<name>A0A2Z6DVT3_HYDTE</name>
<evidence type="ECO:0000256" key="3">
    <source>
        <dbReference type="ARBA" id="ARBA00023136"/>
    </source>
</evidence>
<dbReference type="InterPro" id="IPR017896">
    <property type="entry name" value="4Fe4S_Fe-S-bd"/>
</dbReference>
<feature type="domain" description="FMN-binding" evidence="6">
    <location>
        <begin position="99"/>
        <end position="194"/>
    </location>
</feature>
<dbReference type="GO" id="GO:0005886">
    <property type="term" value="C:plasma membrane"/>
    <property type="evidence" value="ECO:0007669"/>
    <property type="project" value="UniProtKB-SubCell"/>
</dbReference>
<dbReference type="PANTHER" id="PTHR30224:SF4">
    <property type="entry name" value="ELECTRON TRANSPORT PROTEIN YCCM-RELATED"/>
    <property type="match status" value="1"/>
</dbReference>
<dbReference type="InterPro" id="IPR052378">
    <property type="entry name" value="NosR_regulator"/>
</dbReference>
<dbReference type="InterPro" id="IPR007329">
    <property type="entry name" value="FMN-bd"/>
</dbReference>
<reference evidence="7 8" key="1">
    <citation type="submission" date="2018-04" db="EMBL/GenBank/DDBJ databases">
        <title>Complete genome sequence of Hydrogenophilus thermoluteolus TH-1.</title>
        <authorList>
            <person name="Arai H."/>
        </authorList>
    </citation>
    <scope>NUCLEOTIDE SEQUENCE [LARGE SCALE GENOMIC DNA]</scope>
    <source>
        <strain evidence="7 8">TH-1</strain>
    </source>
</reference>
<comment type="subcellular location">
    <subcellularLocation>
        <location evidence="1">Cell membrane</location>
    </subcellularLocation>
</comment>
<feature type="transmembrane region" description="Helical" evidence="4">
    <location>
        <begin position="473"/>
        <end position="497"/>
    </location>
</feature>